<dbReference type="SUPFAM" id="SSF161070">
    <property type="entry name" value="SNF-like"/>
    <property type="match status" value="1"/>
</dbReference>
<proteinExistence type="predicted"/>
<comment type="subcellular location">
    <subcellularLocation>
        <location evidence="1">Membrane</location>
        <topology evidence="1">Multi-pass membrane protein</topology>
    </subcellularLocation>
</comment>
<dbReference type="PRINTS" id="PR00176">
    <property type="entry name" value="NANEUSMPORT"/>
</dbReference>
<protein>
    <submittedName>
        <fullName evidence="7">Sodium:neurotransmitter symporter family protein</fullName>
    </submittedName>
</protein>
<feature type="transmembrane region" description="Helical" evidence="6">
    <location>
        <begin position="420"/>
        <end position="446"/>
    </location>
</feature>
<keyword evidence="5 6" id="KW-0472">Membrane</keyword>
<name>A0ABR5TN49_9BACL</name>
<dbReference type="RefSeq" id="WP_066128807.1">
    <property type="nucleotide sequence ID" value="NZ_KQ959858.1"/>
</dbReference>
<dbReference type="InterPro" id="IPR000175">
    <property type="entry name" value="Na/ntran_symport"/>
</dbReference>
<feature type="transmembrane region" description="Helical" evidence="6">
    <location>
        <begin position="356"/>
        <end position="374"/>
    </location>
</feature>
<dbReference type="Pfam" id="PF00209">
    <property type="entry name" value="SNF"/>
    <property type="match status" value="2"/>
</dbReference>
<dbReference type="EMBL" id="LSDB01000005">
    <property type="protein sequence ID" value="KXB58816.1"/>
    <property type="molecule type" value="Genomic_DNA"/>
</dbReference>
<feature type="transmembrane region" description="Helical" evidence="6">
    <location>
        <begin position="271"/>
        <end position="291"/>
    </location>
</feature>
<accession>A0ABR5TN49</accession>
<comment type="caution">
    <text evidence="7">The sequence shown here is derived from an EMBL/GenBank/DDBJ whole genome shotgun (WGS) entry which is preliminary data.</text>
</comment>
<sequence length="447" mass="48420">MKDSIKLRKRDGFASRWGFILACIGSAVGMGNIWRFPVLVSQWGGMTFLIPYLIFVALISCTGVIAEFSLGRMAGAGPVGAFAMCTEQKGSRKIGEIIGIIPILGSLLLAIGYTCVMGWVFKYFYYAVNGNLTSFSNDMDKIGSTFGKTASSFGANIWLVLAVFVSFIILSKGISKGIEKVNKVMMPVLFFLFLGLAIYIFFQPNSLGGYKYIFTINLKGLLDIKLWIYAFGQAFFSLSVAGNGSVIYGSYLSKEEDIPYSAKNVAIFDTLAALLASFVIIPAMAVGGATLSKGGPGLLFIYIVNVINSMIGGRILIVIFYLCILFAGVTSIINLYEVSVSYLEEKMRLNRVVSSFIIHFIGGGIALLIQGIVAPWMDFVSIYICPLGAFLAGIMFFWVYGKDRALNAVNLGANKRVGSVFYFTGKYIYCALAVLALIIGAILGGIG</sequence>
<evidence type="ECO:0000256" key="2">
    <source>
        <dbReference type="ARBA" id="ARBA00022448"/>
    </source>
</evidence>
<gene>
    <name evidence="7" type="ORF">HMPREF1871_00208</name>
</gene>
<organism evidence="7 8">
    <name type="scientific">Gemelliphila asaccharolytica</name>
    <dbReference type="NCBI Taxonomy" id="502393"/>
    <lineage>
        <taxon>Bacteria</taxon>
        <taxon>Bacillati</taxon>
        <taxon>Bacillota</taxon>
        <taxon>Bacilli</taxon>
        <taxon>Bacillales</taxon>
        <taxon>Gemellaceae</taxon>
        <taxon>Gemelliphila</taxon>
    </lineage>
</organism>
<evidence type="ECO:0000256" key="1">
    <source>
        <dbReference type="ARBA" id="ARBA00004141"/>
    </source>
</evidence>
<keyword evidence="4 6" id="KW-1133">Transmembrane helix</keyword>
<keyword evidence="3 6" id="KW-0812">Transmembrane</keyword>
<dbReference type="PANTHER" id="PTHR42948">
    <property type="entry name" value="TRANSPORTER"/>
    <property type="match status" value="1"/>
</dbReference>
<feature type="transmembrane region" description="Helical" evidence="6">
    <location>
        <begin position="12"/>
        <end position="34"/>
    </location>
</feature>
<keyword evidence="2" id="KW-0813">Transport</keyword>
<evidence type="ECO:0000256" key="6">
    <source>
        <dbReference type="SAM" id="Phobius"/>
    </source>
</evidence>
<evidence type="ECO:0000313" key="8">
    <source>
        <dbReference type="Proteomes" id="UP000070467"/>
    </source>
</evidence>
<evidence type="ECO:0000256" key="4">
    <source>
        <dbReference type="ARBA" id="ARBA00022989"/>
    </source>
</evidence>
<dbReference type="InterPro" id="IPR047218">
    <property type="entry name" value="YocR/YhdH-like"/>
</dbReference>
<feature type="transmembrane region" description="Helical" evidence="6">
    <location>
        <begin position="46"/>
        <end position="66"/>
    </location>
</feature>
<dbReference type="PROSITE" id="PS50267">
    <property type="entry name" value="NA_NEUROTRAN_SYMP_3"/>
    <property type="match status" value="1"/>
</dbReference>
<dbReference type="NCBIfam" id="NF037979">
    <property type="entry name" value="Na_transp"/>
    <property type="match status" value="1"/>
</dbReference>
<feature type="transmembrane region" description="Helical" evidence="6">
    <location>
        <begin position="184"/>
        <end position="202"/>
    </location>
</feature>
<dbReference type="CDD" id="cd10336">
    <property type="entry name" value="SLC6sbd_Tyt1-Like"/>
    <property type="match status" value="1"/>
</dbReference>
<evidence type="ECO:0000256" key="5">
    <source>
        <dbReference type="ARBA" id="ARBA00023136"/>
    </source>
</evidence>
<feature type="transmembrane region" description="Helical" evidence="6">
    <location>
        <begin position="226"/>
        <end position="251"/>
    </location>
</feature>
<evidence type="ECO:0000256" key="3">
    <source>
        <dbReference type="ARBA" id="ARBA00022692"/>
    </source>
</evidence>
<dbReference type="InterPro" id="IPR037272">
    <property type="entry name" value="SNS_sf"/>
</dbReference>
<dbReference type="Proteomes" id="UP000070467">
    <property type="component" value="Unassembled WGS sequence"/>
</dbReference>
<feature type="transmembrane region" description="Helical" evidence="6">
    <location>
        <begin position="380"/>
        <end position="400"/>
    </location>
</feature>
<dbReference type="PANTHER" id="PTHR42948:SF1">
    <property type="entry name" value="TRANSPORTER"/>
    <property type="match status" value="1"/>
</dbReference>
<feature type="transmembrane region" description="Helical" evidence="6">
    <location>
        <begin position="97"/>
        <end position="121"/>
    </location>
</feature>
<reference evidence="7 8" key="1">
    <citation type="submission" date="2016-01" db="EMBL/GenBank/DDBJ databases">
        <authorList>
            <person name="Mitreva M."/>
            <person name="Pepin K.H."/>
            <person name="Mihindukulasuriya K.A."/>
            <person name="Fulton R."/>
            <person name="Fronick C."/>
            <person name="O'Laughlin M."/>
            <person name="Miner T."/>
            <person name="Herter B."/>
            <person name="Rosa B.A."/>
            <person name="Cordes M."/>
            <person name="Tomlinson C."/>
            <person name="Wollam A."/>
            <person name="Palsikar V.B."/>
            <person name="Mardis E.R."/>
            <person name="Wilson R.K."/>
        </authorList>
    </citation>
    <scope>NUCLEOTIDE SEQUENCE [LARGE SCALE GENOMIC DNA]</scope>
    <source>
        <strain evidence="7 8">KA00071</strain>
    </source>
</reference>
<keyword evidence="8" id="KW-1185">Reference proteome</keyword>
<feature type="transmembrane region" description="Helical" evidence="6">
    <location>
        <begin position="311"/>
        <end position="336"/>
    </location>
</feature>
<evidence type="ECO:0000313" key="7">
    <source>
        <dbReference type="EMBL" id="KXB58816.1"/>
    </source>
</evidence>
<feature type="transmembrane region" description="Helical" evidence="6">
    <location>
        <begin position="153"/>
        <end position="172"/>
    </location>
</feature>